<accession>A0A084BBZ5</accession>
<dbReference type="SUPFAM" id="SSF53335">
    <property type="entry name" value="S-adenosyl-L-methionine-dependent methyltransferases"/>
    <property type="match status" value="1"/>
</dbReference>
<dbReference type="Gene3D" id="3.40.50.150">
    <property type="entry name" value="Vaccinia Virus protein VP39"/>
    <property type="match status" value="1"/>
</dbReference>
<evidence type="ECO:0000256" key="3">
    <source>
        <dbReference type="ARBA" id="ARBA00022691"/>
    </source>
</evidence>
<protein>
    <recommendedName>
        <fullName evidence="4">O-methyltransferase C-terminal domain-containing protein</fullName>
    </recommendedName>
</protein>
<dbReference type="InterPro" id="IPR029063">
    <property type="entry name" value="SAM-dependent_MTases_sf"/>
</dbReference>
<sequence length="397" mass="44005">MTKEDVSKALAEARALVTALESHDGSAQSHLNLLNQASNVRTALEGPYDTATRWLECLSITGALYLLIRLKALQKLPAEGSISAQTLADQCNVDVSAINRAMRVLLVNGVAVETAPDEYAHNDLSLALQPEGLGQFLCISVDFMRDWCAFPDYAKTHAPEDLFDAKKSLHAFMLGKEGKTFYEIIDENTEERHLFNITMQAMEKNFPITGLFPFKSLEAQVSSEPERPFIVDIGGGRGQALLALKEDCGGAFGSKLVLQDLPSVIDSLSPEDIPGIQPMKYDASTPQPIKNAHVYLMRRFLHDFYDPVCEVFLRNTVSAMGPDSRLIVCDMIIPEKVQDKGEQTAYWLDFCLMCMSGKERKLGEFEALFGRVGLELVAVHKAEMGHVAMLETRLKRS</sequence>
<dbReference type="Proteomes" id="UP000028045">
    <property type="component" value="Unassembled WGS sequence"/>
</dbReference>
<evidence type="ECO:0000313" key="5">
    <source>
        <dbReference type="EMBL" id="KEY75074.1"/>
    </source>
</evidence>
<dbReference type="HOGENOM" id="CLU_005533_5_2_1"/>
<dbReference type="AlphaFoldDB" id="A0A084BBZ5"/>
<dbReference type="EMBL" id="KL647400">
    <property type="protein sequence ID" value="KEY75074.1"/>
    <property type="molecule type" value="Genomic_DNA"/>
</dbReference>
<dbReference type="GO" id="GO:0008171">
    <property type="term" value="F:O-methyltransferase activity"/>
    <property type="evidence" value="ECO:0007669"/>
    <property type="project" value="InterPro"/>
</dbReference>
<gene>
    <name evidence="5" type="ORF">S7711_01538</name>
</gene>
<dbReference type="InterPro" id="IPR036390">
    <property type="entry name" value="WH_DNA-bd_sf"/>
</dbReference>
<dbReference type="InterPro" id="IPR036388">
    <property type="entry name" value="WH-like_DNA-bd_sf"/>
</dbReference>
<dbReference type="InterPro" id="IPR001077">
    <property type="entry name" value="COMT_C"/>
</dbReference>
<dbReference type="PROSITE" id="PS51683">
    <property type="entry name" value="SAM_OMT_II"/>
    <property type="match status" value="1"/>
</dbReference>
<organism evidence="5 6">
    <name type="scientific">Stachybotrys chartarum (strain CBS 109288 / IBT 7711)</name>
    <name type="common">Toxic black mold</name>
    <name type="synonym">Stilbospora chartarum</name>
    <dbReference type="NCBI Taxonomy" id="1280523"/>
    <lineage>
        <taxon>Eukaryota</taxon>
        <taxon>Fungi</taxon>
        <taxon>Dikarya</taxon>
        <taxon>Ascomycota</taxon>
        <taxon>Pezizomycotina</taxon>
        <taxon>Sordariomycetes</taxon>
        <taxon>Hypocreomycetidae</taxon>
        <taxon>Hypocreales</taxon>
        <taxon>Stachybotryaceae</taxon>
        <taxon>Stachybotrys</taxon>
    </lineage>
</organism>
<dbReference type="GO" id="GO:0032259">
    <property type="term" value="P:methylation"/>
    <property type="evidence" value="ECO:0007669"/>
    <property type="project" value="UniProtKB-KW"/>
</dbReference>
<evidence type="ECO:0000259" key="4">
    <source>
        <dbReference type="Pfam" id="PF00891"/>
    </source>
</evidence>
<keyword evidence="3" id="KW-0949">S-adenosyl-L-methionine</keyword>
<evidence type="ECO:0000313" key="6">
    <source>
        <dbReference type="Proteomes" id="UP000028045"/>
    </source>
</evidence>
<dbReference type="SUPFAM" id="SSF46785">
    <property type="entry name" value="Winged helix' DNA-binding domain"/>
    <property type="match status" value="1"/>
</dbReference>
<dbReference type="InterPro" id="IPR016461">
    <property type="entry name" value="COMT-like"/>
</dbReference>
<keyword evidence="6" id="KW-1185">Reference proteome</keyword>
<dbReference type="PANTHER" id="PTHR43712">
    <property type="entry name" value="PUTATIVE (AFU_ORTHOLOGUE AFUA_4G14580)-RELATED"/>
    <property type="match status" value="1"/>
</dbReference>
<name>A0A084BBZ5_STACB</name>
<dbReference type="OrthoDB" id="1535081at2759"/>
<keyword evidence="1" id="KW-0489">Methyltransferase</keyword>
<dbReference type="PANTHER" id="PTHR43712:SF11">
    <property type="entry name" value="O-METHYLTRANSFERASE (AFU_ORTHOLOGUE AFUA_2G17820)-RELATED"/>
    <property type="match status" value="1"/>
</dbReference>
<reference evidence="5 6" key="1">
    <citation type="journal article" date="2014" name="BMC Genomics">
        <title>Comparative genome sequencing reveals chemotype-specific gene clusters in the toxigenic black mold Stachybotrys.</title>
        <authorList>
            <person name="Semeiks J."/>
            <person name="Borek D."/>
            <person name="Otwinowski Z."/>
            <person name="Grishin N.V."/>
        </authorList>
    </citation>
    <scope>NUCLEOTIDE SEQUENCE [LARGE SCALE GENOMIC DNA]</scope>
    <source>
        <strain evidence="6">CBS 109288 / IBT 7711</strain>
    </source>
</reference>
<evidence type="ECO:0000256" key="2">
    <source>
        <dbReference type="ARBA" id="ARBA00022679"/>
    </source>
</evidence>
<keyword evidence="2" id="KW-0808">Transferase</keyword>
<dbReference type="Gene3D" id="1.10.10.10">
    <property type="entry name" value="Winged helix-like DNA-binding domain superfamily/Winged helix DNA-binding domain"/>
    <property type="match status" value="1"/>
</dbReference>
<evidence type="ECO:0000256" key="1">
    <source>
        <dbReference type="ARBA" id="ARBA00022603"/>
    </source>
</evidence>
<proteinExistence type="predicted"/>
<dbReference type="Pfam" id="PF00891">
    <property type="entry name" value="Methyltransf_2"/>
    <property type="match status" value="1"/>
</dbReference>
<feature type="domain" description="O-methyltransferase C-terminal" evidence="4">
    <location>
        <begin position="178"/>
        <end position="373"/>
    </location>
</feature>